<dbReference type="SUPFAM" id="SSF48613">
    <property type="entry name" value="Heme oxygenase-like"/>
    <property type="match status" value="1"/>
</dbReference>
<dbReference type="CDD" id="cd19165">
    <property type="entry name" value="HemeO"/>
    <property type="match status" value="1"/>
</dbReference>
<comment type="subcellular location">
    <subcellularLocation>
        <location evidence="1">Plastid</location>
        <location evidence="1">Chloroplast</location>
    </subcellularLocation>
</comment>
<feature type="compositionally biased region" description="Basic and acidic residues" evidence="7">
    <location>
        <begin position="120"/>
        <end position="131"/>
    </location>
</feature>
<dbReference type="Pfam" id="PF01126">
    <property type="entry name" value="Heme_oxygenase"/>
    <property type="match status" value="1"/>
</dbReference>
<keyword evidence="3" id="KW-0150">Chloroplast</keyword>
<dbReference type="PANTHER" id="PTHR35703:SF1">
    <property type="entry name" value="INACTIVE HEME OXYGENASE 2, CHLOROPLASTIC-RELATED"/>
    <property type="match status" value="1"/>
</dbReference>
<keyword evidence="5" id="KW-0934">Plastid</keyword>
<dbReference type="GO" id="GO:0009507">
    <property type="term" value="C:chloroplast"/>
    <property type="evidence" value="ECO:0007669"/>
    <property type="project" value="UniProtKB-SubCell"/>
</dbReference>
<evidence type="ECO:0000256" key="3">
    <source>
        <dbReference type="ARBA" id="ARBA00022528"/>
    </source>
</evidence>
<dbReference type="InterPro" id="IPR016053">
    <property type="entry name" value="Haem_Oase-like"/>
</dbReference>
<dbReference type="OrthoDB" id="652091at2759"/>
<dbReference type="AlphaFoldDB" id="A0A9Q1KTS0"/>
<evidence type="ECO:0000256" key="4">
    <source>
        <dbReference type="ARBA" id="ARBA00022531"/>
    </source>
</evidence>
<accession>A0A9Q1KTS0</accession>
<dbReference type="EMBL" id="JAKOGI010000013">
    <property type="protein sequence ID" value="KAJ8450776.1"/>
    <property type="molecule type" value="Genomic_DNA"/>
</dbReference>
<dbReference type="InterPro" id="IPR016084">
    <property type="entry name" value="Haem_Oase-like_multi-hlx"/>
</dbReference>
<evidence type="ECO:0000256" key="2">
    <source>
        <dbReference type="ARBA" id="ARBA00006134"/>
    </source>
</evidence>
<proteinExistence type="inferred from homology"/>
<dbReference type="InterPro" id="IPR002051">
    <property type="entry name" value="Haem_Oase"/>
</dbReference>
<keyword evidence="6" id="KW-0809">Transit peptide</keyword>
<evidence type="ECO:0000256" key="5">
    <source>
        <dbReference type="ARBA" id="ARBA00022640"/>
    </source>
</evidence>
<dbReference type="Gene3D" id="1.20.910.10">
    <property type="entry name" value="Heme oxygenase-like"/>
    <property type="match status" value="1"/>
</dbReference>
<name>A0A9Q1KTS0_9CARY</name>
<feature type="region of interest" description="Disordered" evidence="7">
    <location>
        <begin position="150"/>
        <end position="170"/>
    </location>
</feature>
<feature type="region of interest" description="Disordered" evidence="7">
    <location>
        <begin position="65"/>
        <end position="131"/>
    </location>
</feature>
<dbReference type="InterPro" id="IPR016951">
    <property type="entry name" value="Haem_Oase_decyc_pln"/>
</dbReference>
<feature type="compositionally biased region" description="Acidic residues" evidence="7">
    <location>
        <begin position="85"/>
        <end position="98"/>
    </location>
</feature>
<dbReference type="GO" id="GO:0004392">
    <property type="term" value="F:heme oxygenase (decyclizing) activity"/>
    <property type="evidence" value="ECO:0007669"/>
    <property type="project" value="InterPro"/>
</dbReference>
<evidence type="ECO:0008006" key="10">
    <source>
        <dbReference type="Google" id="ProtNLM"/>
    </source>
</evidence>
<dbReference type="GO" id="GO:0010024">
    <property type="term" value="P:phytochromobilin biosynthetic process"/>
    <property type="evidence" value="ECO:0007669"/>
    <property type="project" value="TreeGrafter"/>
</dbReference>
<protein>
    <recommendedName>
        <fullName evidence="10">Heme oxygenase</fullName>
    </recommendedName>
</protein>
<evidence type="ECO:0000256" key="1">
    <source>
        <dbReference type="ARBA" id="ARBA00004229"/>
    </source>
</evidence>
<dbReference type="Proteomes" id="UP001153076">
    <property type="component" value="Unassembled WGS sequence"/>
</dbReference>
<dbReference type="GO" id="GO:0006788">
    <property type="term" value="P:heme oxidation"/>
    <property type="evidence" value="ECO:0007669"/>
    <property type="project" value="InterPro"/>
</dbReference>
<organism evidence="8 9">
    <name type="scientific">Carnegiea gigantea</name>
    <dbReference type="NCBI Taxonomy" id="171969"/>
    <lineage>
        <taxon>Eukaryota</taxon>
        <taxon>Viridiplantae</taxon>
        <taxon>Streptophyta</taxon>
        <taxon>Embryophyta</taxon>
        <taxon>Tracheophyta</taxon>
        <taxon>Spermatophyta</taxon>
        <taxon>Magnoliopsida</taxon>
        <taxon>eudicotyledons</taxon>
        <taxon>Gunneridae</taxon>
        <taxon>Pentapetalae</taxon>
        <taxon>Caryophyllales</taxon>
        <taxon>Cactineae</taxon>
        <taxon>Cactaceae</taxon>
        <taxon>Cactoideae</taxon>
        <taxon>Echinocereeae</taxon>
        <taxon>Carnegiea</taxon>
    </lineage>
</organism>
<gene>
    <name evidence="8" type="ORF">Cgig2_021248</name>
</gene>
<evidence type="ECO:0000313" key="8">
    <source>
        <dbReference type="EMBL" id="KAJ8450776.1"/>
    </source>
</evidence>
<evidence type="ECO:0000313" key="9">
    <source>
        <dbReference type="Proteomes" id="UP001153076"/>
    </source>
</evidence>
<sequence>MTSMAVAVSPTPTHCFFSPSSTNLHSHHAPTNHINSHFHKTPILRQTPFPKPIKLLTVSCYDSESATTTTTPSFTTSDSEKQQEDKEEEEDDDDDDERESYPSPSTMSPSGGVAPPLLQEKNRKAYRKECPGERKGITEEFRFVAMKLRNDKGSKSPPSDQGQSAHGDGSWEPSMEGFLKYLVDSKLVFETLESIIEDSGDVSYAYFRKTGLERAQSLARDLEWFGQQGISIPEPSKPGVSYATYLKQLGENSAPSFLSHFYNVYFSHIAGGQVIARQVADKLVVGRELEFNRWEGDAKELLKEVRVKLNRLGEVKVLPTGNKTLSSSRSTWTTPADNSLLQVKMERELSS</sequence>
<evidence type="ECO:0000256" key="6">
    <source>
        <dbReference type="ARBA" id="ARBA00022946"/>
    </source>
</evidence>
<feature type="compositionally biased region" description="Low complexity" evidence="7">
    <location>
        <begin position="65"/>
        <end position="77"/>
    </location>
</feature>
<dbReference type="GO" id="GO:0015979">
    <property type="term" value="P:photosynthesis"/>
    <property type="evidence" value="ECO:0007669"/>
    <property type="project" value="UniProtKB-KW"/>
</dbReference>
<dbReference type="PANTHER" id="PTHR35703">
    <property type="entry name" value="HEME OXYGENASE 1, CHLOROPLASTIC-RELATED"/>
    <property type="match status" value="1"/>
</dbReference>
<evidence type="ECO:0000256" key="7">
    <source>
        <dbReference type="SAM" id="MobiDB-lite"/>
    </source>
</evidence>
<comment type="caution">
    <text evidence="8">The sequence shown here is derived from an EMBL/GenBank/DDBJ whole genome shotgun (WGS) entry which is preliminary data.</text>
</comment>
<keyword evidence="4" id="KW-0602">Photosynthesis</keyword>
<comment type="similarity">
    <text evidence="2">Belongs to the heme oxygenase family.</text>
</comment>
<keyword evidence="9" id="KW-1185">Reference proteome</keyword>
<reference evidence="8" key="1">
    <citation type="submission" date="2022-04" db="EMBL/GenBank/DDBJ databases">
        <title>Carnegiea gigantea Genome sequencing and assembly v2.</title>
        <authorList>
            <person name="Copetti D."/>
            <person name="Sanderson M.J."/>
            <person name="Burquez A."/>
            <person name="Wojciechowski M.F."/>
        </authorList>
    </citation>
    <scope>NUCLEOTIDE SEQUENCE</scope>
    <source>
        <strain evidence="8">SGP5-SGP5p</strain>
        <tissue evidence="8">Aerial part</tissue>
    </source>
</reference>